<dbReference type="PROSITE" id="PS00383">
    <property type="entry name" value="TYR_PHOSPHATASE_1"/>
    <property type="match status" value="1"/>
</dbReference>
<proteinExistence type="predicted"/>
<dbReference type="InterPro" id="IPR029021">
    <property type="entry name" value="Prot-tyrosine_phosphatase-like"/>
</dbReference>
<accession>E0VSF1</accession>
<dbReference type="GO" id="GO:0050254">
    <property type="term" value="F:rhodopsin kinase activity"/>
    <property type="evidence" value="ECO:0007669"/>
    <property type="project" value="UniProtKB-EC"/>
</dbReference>
<dbReference type="SMART" id="SM00404">
    <property type="entry name" value="PTPc_motif"/>
    <property type="match status" value="1"/>
</dbReference>
<dbReference type="InterPro" id="IPR050348">
    <property type="entry name" value="Protein-Tyr_Phosphatase"/>
</dbReference>
<feature type="domain" description="Tyrosine-protein phosphatase" evidence="1">
    <location>
        <begin position="101"/>
        <end position="340"/>
    </location>
</feature>
<feature type="domain" description="Tyrosine specific protein phosphatases" evidence="2">
    <location>
        <begin position="252"/>
        <end position="331"/>
    </location>
</feature>
<dbReference type="SUPFAM" id="SSF52799">
    <property type="entry name" value="(Phosphotyrosine protein) phosphatases II"/>
    <property type="match status" value="1"/>
</dbReference>
<name>E0VSF1_PEDHC</name>
<dbReference type="VEuPathDB" id="VectorBase:PHUM417650"/>
<protein>
    <submittedName>
        <fullName evidence="3">Tyrosine-protein phosphatase non-receptor type, putative</fullName>
        <ecNumber evidence="3">2.7.11.14</ecNumber>
    </submittedName>
</protein>
<dbReference type="AlphaFoldDB" id="E0VSF1"/>
<dbReference type="Proteomes" id="UP000009046">
    <property type="component" value="Unassembled WGS sequence"/>
</dbReference>
<dbReference type="EC" id="2.7.11.14" evidence="3"/>
<keyword evidence="5" id="KW-1185">Reference proteome</keyword>
<dbReference type="PANTHER" id="PTHR19134:SF544">
    <property type="entry name" value="IP14232P"/>
    <property type="match status" value="1"/>
</dbReference>
<keyword evidence="3" id="KW-0675">Receptor</keyword>
<dbReference type="Pfam" id="PF00102">
    <property type="entry name" value="Y_phosphatase"/>
    <property type="match status" value="1"/>
</dbReference>
<dbReference type="InterPro" id="IPR000387">
    <property type="entry name" value="Tyr_Pase_dom"/>
</dbReference>
<dbReference type="SMART" id="SM00194">
    <property type="entry name" value="PTPc"/>
    <property type="match status" value="1"/>
</dbReference>
<dbReference type="CTD" id="8234424"/>
<dbReference type="InParanoid" id="E0VSF1"/>
<dbReference type="STRING" id="121224.E0VSF1"/>
<dbReference type="PANTHER" id="PTHR19134">
    <property type="entry name" value="RECEPTOR-TYPE TYROSINE-PROTEIN PHOSPHATASE"/>
    <property type="match status" value="1"/>
</dbReference>
<reference evidence="3" key="2">
    <citation type="submission" date="2007-04" db="EMBL/GenBank/DDBJ databases">
        <title>The genome of the human body louse.</title>
        <authorList>
            <consortium name="The Human Body Louse Genome Consortium"/>
            <person name="Kirkness E."/>
            <person name="Walenz B."/>
            <person name="Hass B."/>
            <person name="Bruggner R."/>
            <person name="Strausberg R."/>
        </authorList>
    </citation>
    <scope>NUCLEOTIDE SEQUENCE</scope>
    <source>
        <strain evidence="3">USDA</strain>
    </source>
</reference>
<evidence type="ECO:0000259" key="1">
    <source>
        <dbReference type="PROSITE" id="PS50055"/>
    </source>
</evidence>
<evidence type="ECO:0000313" key="4">
    <source>
        <dbReference type="EnsemblMetazoa" id="PHUM417650-PA"/>
    </source>
</evidence>
<dbReference type="OrthoDB" id="5794147at2759"/>
<gene>
    <name evidence="4" type="primary">8234424</name>
    <name evidence="3" type="ORF">Phum_PHUM417650</name>
</gene>
<dbReference type="PROSITE" id="PS50055">
    <property type="entry name" value="TYR_PHOSPHATASE_PTP"/>
    <property type="match status" value="1"/>
</dbReference>
<dbReference type="InterPro" id="IPR003595">
    <property type="entry name" value="Tyr_Pase_cat"/>
</dbReference>
<dbReference type="EMBL" id="AAZO01005124">
    <property type="status" value="NOT_ANNOTATED_CDS"/>
    <property type="molecule type" value="Genomic_DNA"/>
</dbReference>
<keyword evidence="3" id="KW-0808">Transferase</keyword>
<dbReference type="GO" id="GO:0004725">
    <property type="term" value="F:protein tyrosine phosphatase activity"/>
    <property type="evidence" value="ECO:0007669"/>
    <property type="project" value="InterPro"/>
</dbReference>
<dbReference type="eggNOG" id="KOG0789">
    <property type="taxonomic scope" value="Eukaryota"/>
</dbReference>
<dbReference type="GeneID" id="8234424"/>
<organism>
    <name type="scientific">Pediculus humanus subsp. corporis</name>
    <name type="common">Body louse</name>
    <dbReference type="NCBI Taxonomy" id="121224"/>
    <lineage>
        <taxon>Eukaryota</taxon>
        <taxon>Metazoa</taxon>
        <taxon>Ecdysozoa</taxon>
        <taxon>Arthropoda</taxon>
        <taxon>Hexapoda</taxon>
        <taxon>Insecta</taxon>
        <taxon>Pterygota</taxon>
        <taxon>Neoptera</taxon>
        <taxon>Paraneoptera</taxon>
        <taxon>Psocodea</taxon>
        <taxon>Troctomorpha</taxon>
        <taxon>Phthiraptera</taxon>
        <taxon>Anoplura</taxon>
        <taxon>Pediculidae</taxon>
        <taxon>Pediculus</taxon>
    </lineage>
</organism>
<dbReference type="Gene3D" id="3.90.190.10">
    <property type="entry name" value="Protein tyrosine phosphatase superfamily"/>
    <property type="match status" value="1"/>
</dbReference>
<dbReference type="InterPro" id="IPR000242">
    <property type="entry name" value="PTP_cat"/>
</dbReference>
<dbReference type="HOGENOM" id="CLU_056805_0_0_1"/>
<dbReference type="EMBL" id="DS235750">
    <property type="protein sequence ID" value="EEB16307.1"/>
    <property type="molecule type" value="Genomic_DNA"/>
</dbReference>
<evidence type="ECO:0000259" key="2">
    <source>
        <dbReference type="PROSITE" id="PS50056"/>
    </source>
</evidence>
<evidence type="ECO:0000313" key="5">
    <source>
        <dbReference type="Proteomes" id="UP000009046"/>
    </source>
</evidence>
<reference evidence="4" key="3">
    <citation type="submission" date="2020-05" db="UniProtKB">
        <authorList>
            <consortium name="EnsemblMetazoa"/>
        </authorList>
    </citation>
    <scope>IDENTIFICATION</scope>
    <source>
        <strain evidence="4">USDA</strain>
    </source>
</reference>
<dbReference type="InterPro" id="IPR016130">
    <property type="entry name" value="Tyr_Pase_AS"/>
</dbReference>
<sequence>MIMKRRQKRFNYGQRCTPVSLDAYSLDSVSIYNSVRRKGMRASKRSYGNAAFDDPEVPTHPMNFAGLANFSSAKEQLFEEFGVIPQVYPKVEELPEGAETKNRYANVIPLPETRVHLSVRNNDPLSDYINANYVRGNKGAEKLYIACQGPMESTIEDFWRMVWEQQCKVILMITNLQENGKEKCADYLPPNEVTDNLRLFGDFQVTLKKRDVKEKYIISHLTLKNMETNLWREVAHLWYLGWPEQGVPSEANSLIAFLIEARSQTKIQNGATTTSPTVVHCSPGTGRTGTVIACDLCIREYEQNRMVDIPKCVFNLRRDRAGAVQTKDQYAFIYQVLNVYATKLSGGGIESI</sequence>
<evidence type="ECO:0000313" key="3">
    <source>
        <dbReference type="EMBL" id="EEB16307.1"/>
    </source>
</evidence>
<dbReference type="PROSITE" id="PS50056">
    <property type="entry name" value="TYR_PHOSPHATASE_2"/>
    <property type="match status" value="1"/>
</dbReference>
<reference evidence="3" key="1">
    <citation type="submission" date="2007-04" db="EMBL/GenBank/DDBJ databases">
        <title>Annotation of Pediculus humanus corporis strain USDA.</title>
        <authorList>
            <person name="Kirkness E."/>
            <person name="Hannick L."/>
            <person name="Hass B."/>
            <person name="Bruggner R."/>
            <person name="Lawson D."/>
            <person name="Bidwell S."/>
            <person name="Joardar V."/>
            <person name="Caler E."/>
            <person name="Walenz B."/>
            <person name="Inman J."/>
            <person name="Schobel S."/>
            <person name="Galinsky K."/>
            <person name="Amedeo P."/>
            <person name="Strausberg R."/>
        </authorList>
    </citation>
    <scope>NUCLEOTIDE SEQUENCE</scope>
    <source>
        <strain evidence="3">USDA</strain>
    </source>
</reference>
<dbReference type="PRINTS" id="PR00700">
    <property type="entry name" value="PRTYPHPHTASE"/>
</dbReference>
<dbReference type="CDD" id="cd00047">
    <property type="entry name" value="PTPc"/>
    <property type="match status" value="1"/>
</dbReference>
<dbReference type="RefSeq" id="XP_002429045.1">
    <property type="nucleotide sequence ID" value="XM_002429000.1"/>
</dbReference>
<dbReference type="OMA" id="CNIMELG"/>
<dbReference type="EnsemblMetazoa" id="PHUM417650-RA">
    <property type="protein sequence ID" value="PHUM417650-PA"/>
    <property type="gene ID" value="PHUM417650"/>
</dbReference>
<dbReference type="FunFam" id="3.90.190.10:FF:000098">
    <property type="entry name" value="Protein-tryrosine phosphatase"/>
    <property type="match status" value="1"/>
</dbReference>
<dbReference type="GO" id="GO:0048666">
    <property type="term" value="P:neuron development"/>
    <property type="evidence" value="ECO:0007669"/>
    <property type="project" value="UniProtKB-ARBA"/>
</dbReference>
<dbReference type="KEGG" id="phu:Phum_PHUM417650"/>